<dbReference type="OrthoDB" id="10261348at2759"/>
<dbReference type="PANTHER" id="PTHR31551">
    <property type="entry name" value="PRE-MRNA-SPLICING FACTOR CWF18"/>
    <property type="match status" value="1"/>
</dbReference>
<evidence type="ECO:0000313" key="1">
    <source>
        <dbReference type="EMBL" id="KAI3434540.1"/>
    </source>
</evidence>
<gene>
    <name evidence="1" type="ORF">D9Q98_002613</name>
</gene>
<proteinExistence type="predicted"/>
<keyword evidence="2" id="KW-1185">Reference proteome</keyword>
<comment type="caution">
    <text evidence="1">The sequence shown here is derived from an EMBL/GenBank/DDBJ whole genome shotgun (WGS) entry which is preliminary data.</text>
</comment>
<reference evidence="1" key="2">
    <citation type="submission" date="2020-11" db="EMBL/GenBank/DDBJ databases">
        <authorList>
            <person name="Cecchin M."/>
            <person name="Marcolungo L."/>
            <person name="Rossato M."/>
            <person name="Girolomoni L."/>
            <person name="Cosentino E."/>
            <person name="Cuine S."/>
            <person name="Li-Beisson Y."/>
            <person name="Delledonne M."/>
            <person name="Ballottari M."/>
        </authorList>
    </citation>
    <scope>NUCLEOTIDE SEQUENCE</scope>
    <source>
        <strain evidence="1">211/11P</strain>
        <tissue evidence="1">Whole cell</tissue>
    </source>
</reference>
<dbReference type="AlphaFoldDB" id="A0A9D4TTV1"/>
<sequence>MTDRIEPQAEPVLKLRNYRLHDDVIQHEQVKSADVAELVDRGVEGKRDEIRDNNEVVVVPKKANWDLRRDIADKLAFTERRTQAAMIKLMNEGSGHDASVSVAD</sequence>
<dbReference type="Pfam" id="PF08315">
    <property type="entry name" value="cwf18"/>
    <property type="match status" value="1"/>
</dbReference>
<organism evidence="1 2">
    <name type="scientific">Chlorella vulgaris</name>
    <name type="common">Green alga</name>
    <dbReference type="NCBI Taxonomy" id="3077"/>
    <lineage>
        <taxon>Eukaryota</taxon>
        <taxon>Viridiplantae</taxon>
        <taxon>Chlorophyta</taxon>
        <taxon>core chlorophytes</taxon>
        <taxon>Trebouxiophyceae</taxon>
        <taxon>Chlorellales</taxon>
        <taxon>Chlorellaceae</taxon>
        <taxon>Chlorella clade</taxon>
        <taxon>Chlorella</taxon>
    </lineage>
</organism>
<reference evidence="1" key="1">
    <citation type="journal article" date="2019" name="Plant J.">
        <title>Chlorella vulgaris genome assembly and annotation reveals the molecular basis for metabolic acclimation to high light conditions.</title>
        <authorList>
            <person name="Cecchin M."/>
            <person name="Marcolungo L."/>
            <person name="Rossato M."/>
            <person name="Girolomoni L."/>
            <person name="Cosentino E."/>
            <person name="Cuine S."/>
            <person name="Li-Beisson Y."/>
            <person name="Delledonne M."/>
            <person name="Ballottari M."/>
        </authorList>
    </citation>
    <scope>NUCLEOTIDE SEQUENCE</scope>
    <source>
        <strain evidence="1">211/11P</strain>
    </source>
</reference>
<dbReference type="GO" id="GO:0005684">
    <property type="term" value="C:U2-type spliceosomal complex"/>
    <property type="evidence" value="ECO:0007669"/>
    <property type="project" value="TreeGrafter"/>
</dbReference>
<accession>A0A9D4TTV1</accession>
<dbReference type="PANTHER" id="PTHR31551:SF1">
    <property type="entry name" value="COILED-COIL DOMAIN-CONTAINING PROTEIN 12"/>
    <property type="match status" value="1"/>
</dbReference>
<dbReference type="GO" id="GO:0071014">
    <property type="term" value="C:post-mRNA release spliceosomal complex"/>
    <property type="evidence" value="ECO:0007669"/>
    <property type="project" value="TreeGrafter"/>
</dbReference>
<dbReference type="InterPro" id="IPR013169">
    <property type="entry name" value="mRNA_splic_Cwf18-like"/>
</dbReference>
<name>A0A9D4TTV1_CHLVU</name>
<dbReference type="Proteomes" id="UP001055712">
    <property type="component" value="Unassembled WGS sequence"/>
</dbReference>
<dbReference type="EMBL" id="SIDB01000003">
    <property type="protein sequence ID" value="KAI3434540.1"/>
    <property type="molecule type" value="Genomic_DNA"/>
</dbReference>
<protein>
    <submittedName>
        <fullName evidence="1">Uncharacterized protein</fullName>
    </submittedName>
</protein>
<evidence type="ECO:0000313" key="2">
    <source>
        <dbReference type="Proteomes" id="UP001055712"/>
    </source>
</evidence>